<dbReference type="EMBL" id="CP001998">
    <property type="protein sequence ID" value="ADE54948.1"/>
    <property type="molecule type" value="Genomic_DNA"/>
</dbReference>
<dbReference type="PANTHER" id="PTHR33987">
    <property type="entry name" value="CALCINEURIN-LIKE METALLO-PHOSPHOESTERASE SUPERFAMILY PROTEIN"/>
    <property type="match status" value="1"/>
</dbReference>
<dbReference type="SUPFAM" id="SSF56300">
    <property type="entry name" value="Metallo-dependent phosphatases"/>
    <property type="match status" value="1"/>
</dbReference>
<dbReference type="AlphaFoldDB" id="D5EKP1"/>
<proteinExistence type="predicted"/>
<evidence type="ECO:0000313" key="2">
    <source>
        <dbReference type="EMBL" id="ADE54948.1"/>
    </source>
</evidence>
<gene>
    <name evidence="2" type="ordered locus">Caka_1930</name>
</gene>
<dbReference type="RefSeq" id="WP_013043670.1">
    <property type="nucleotide sequence ID" value="NC_014008.1"/>
</dbReference>
<feature type="domain" description="PhoD-like phosphatase metallophosphatase" evidence="1">
    <location>
        <begin position="171"/>
        <end position="273"/>
    </location>
</feature>
<dbReference type="Pfam" id="PF09423">
    <property type="entry name" value="PhoD"/>
    <property type="match status" value="1"/>
</dbReference>
<dbReference type="eggNOG" id="COG3540">
    <property type="taxonomic scope" value="Bacteria"/>
</dbReference>
<dbReference type="STRING" id="583355.Caka_1930"/>
<evidence type="ECO:0000259" key="1">
    <source>
        <dbReference type="Pfam" id="PF09423"/>
    </source>
</evidence>
<accession>D5EKP1</accession>
<dbReference type="InterPro" id="IPR029052">
    <property type="entry name" value="Metallo-depent_PP-like"/>
</dbReference>
<dbReference type="InterPro" id="IPR018946">
    <property type="entry name" value="PhoD-like_MPP"/>
</dbReference>
<dbReference type="Proteomes" id="UP000000925">
    <property type="component" value="Chromosome"/>
</dbReference>
<dbReference type="KEGG" id="caa:Caka_1930"/>
<sequence>MQAHRHWHIRLLLVFISVTTLNAHHPQDFTIRLDRIAFGSCNRTTLPQPLWPIIQGHAPDLWIWAGDNVYGDSKQADVLAAEYTKQLELSAYRSFRTHTPIIGTWDDHDYGRNDAGAEFPIKAQSRDLALNFFGVPKTDPRWGRDGLYGSYTFGPTEHQVCILLLDCRYFAEGSDLLGPDQQHWLEASLRESKAQLNIIVSSIQVLPNEHRFEKWANFHTSHAWFLELVEALPQTNVLILSGDRHFHEISALQLGKHPTPLTEITSSGLTHAYTKFKGEPNQHRVGKVYAGIGFGLLTLDWTEHKLEVTSEIRDAEDGVRLRHQITYPLVSSIQ</sequence>
<keyword evidence="3" id="KW-1185">Reference proteome</keyword>
<dbReference type="HOGENOM" id="CLU_041740_0_0_0"/>
<dbReference type="PANTHER" id="PTHR33987:SF1">
    <property type="entry name" value="CALCINEURIN-LIKE METALLO-PHOSPHOESTERASE SUPERFAMILY PROTEIN"/>
    <property type="match status" value="1"/>
</dbReference>
<dbReference type="Gene3D" id="3.60.21.70">
    <property type="entry name" value="PhoD-like phosphatase"/>
    <property type="match status" value="1"/>
</dbReference>
<organism evidence="2 3">
    <name type="scientific">Coraliomargarita akajimensis (strain DSM 45221 / IAM 15411 / JCM 23193 / KCTC 12865 / 04OKA010-24)</name>
    <dbReference type="NCBI Taxonomy" id="583355"/>
    <lineage>
        <taxon>Bacteria</taxon>
        <taxon>Pseudomonadati</taxon>
        <taxon>Verrucomicrobiota</taxon>
        <taxon>Opitutia</taxon>
        <taxon>Puniceicoccales</taxon>
        <taxon>Coraliomargaritaceae</taxon>
        <taxon>Coraliomargarita</taxon>
    </lineage>
</organism>
<name>D5EKP1_CORAD</name>
<dbReference type="CDD" id="cd07389">
    <property type="entry name" value="MPP_PhoD"/>
    <property type="match status" value="1"/>
</dbReference>
<evidence type="ECO:0000313" key="3">
    <source>
        <dbReference type="Proteomes" id="UP000000925"/>
    </source>
</evidence>
<protein>
    <submittedName>
        <fullName evidence="2">Phosphodiesterase/alkaline phosphatase D-like protein</fullName>
    </submittedName>
</protein>
<reference evidence="2 3" key="1">
    <citation type="journal article" date="2010" name="Stand. Genomic Sci.">
        <title>Complete genome sequence of Coraliomargarita akajimensis type strain (04OKA010-24).</title>
        <authorList>
            <person name="Mavromatis K."/>
            <person name="Abt B."/>
            <person name="Brambilla E."/>
            <person name="Lapidus A."/>
            <person name="Copeland A."/>
            <person name="Deshpande S."/>
            <person name="Nolan M."/>
            <person name="Lucas S."/>
            <person name="Tice H."/>
            <person name="Cheng J.F."/>
            <person name="Han C."/>
            <person name="Detter J.C."/>
            <person name="Woyke T."/>
            <person name="Goodwin L."/>
            <person name="Pitluck S."/>
            <person name="Held B."/>
            <person name="Brettin T."/>
            <person name="Tapia R."/>
            <person name="Ivanova N."/>
            <person name="Mikhailova N."/>
            <person name="Pati A."/>
            <person name="Liolios K."/>
            <person name="Chen A."/>
            <person name="Palaniappan K."/>
            <person name="Land M."/>
            <person name="Hauser L."/>
            <person name="Chang Y.J."/>
            <person name="Jeffries C.D."/>
            <person name="Rohde M."/>
            <person name="Goker M."/>
            <person name="Bristow J."/>
            <person name="Eisen J.A."/>
            <person name="Markowitz V."/>
            <person name="Hugenholtz P."/>
            <person name="Klenk H.P."/>
            <person name="Kyrpides N.C."/>
        </authorList>
    </citation>
    <scope>NUCLEOTIDE SEQUENCE [LARGE SCALE GENOMIC DNA]</scope>
    <source>
        <strain evidence="3">DSM 45221 / IAM 15411 / JCM 23193 / KCTC 12865</strain>
    </source>
</reference>
<dbReference type="InterPro" id="IPR038607">
    <property type="entry name" value="PhoD-like_sf"/>
</dbReference>